<name>W7EM58_BIPV3</name>
<reference evidence="1 2" key="1">
    <citation type="journal article" date="2013" name="PLoS Genet.">
        <title>Comparative genome structure, secondary metabolite, and effector coding capacity across Cochliobolus pathogens.</title>
        <authorList>
            <person name="Condon B.J."/>
            <person name="Leng Y."/>
            <person name="Wu D."/>
            <person name="Bushley K.E."/>
            <person name="Ohm R.A."/>
            <person name="Otillar R."/>
            <person name="Martin J."/>
            <person name="Schackwitz W."/>
            <person name="Grimwood J."/>
            <person name="MohdZainudin N."/>
            <person name="Xue C."/>
            <person name="Wang R."/>
            <person name="Manning V.A."/>
            <person name="Dhillon B."/>
            <person name="Tu Z.J."/>
            <person name="Steffenson B.J."/>
            <person name="Salamov A."/>
            <person name="Sun H."/>
            <person name="Lowry S."/>
            <person name="LaButti K."/>
            <person name="Han J."/>
            <person name="Copeland A."/>
            <person name="Lindquist E."/>
            <person name="Barry K."/>
            <person name="Schmutz J."/>
            <person name="Baker S.E."/>
            <person name="Ciuffetti L.M."/>
            <person name="Grigoriev I.V."/>
            <person name="Zhong S."/>
            <person name="Turgeon B.G."/>
        </authorList>
    </citation>
    <scope>NUCLEOTIDE SEQUENCE [LARGE SCALE GENOMIC DNA]</scope>
    <source>
        <strain evidence="1 2">FI3</strain>
    </source>
</reference>
<accession>W7EM58</accession>
<dbReference type="OrthoDB" id="360540at2759"/>
<evidence type="ECO:0008006" key="3">
    <source>
        <dbReference type="Google" id="ProtNLM"/>
    </source>
</evidence>
<dbReference type="InterPro" id="IPR009772">
    <property type="entry name" value="CDC123"/>
</dbReference>
<dbReference type="GeneID" id="26259764"/>
<evidence type="ECO:0000313" key="2">
    <source>
        <dbReference type="Proteomes" id="UP000054337"/>
    </source>
</evidence>
<dbReference type="RefSeq" id="XP_014558710.1">
    <property type="nucleotide sequence ID" value="XM_014703224.1"/>
</dbReference>
<keyword evidence="2" id="KW-1185">Reference proteome</keyword>
<dbReference type="HOGENOM" id="CLU_069412_0_0_1"/>
<dbReference type="Pfam" id="PF07065">
    <property type="entry name" value="D123"/>
    <property type="match status" value="1"/>
</dbReference>
<evidence type="ECO:0000313" key="1">
    <source>
        <dbReference type="EMBL" id="EUN29111.1"/>
    </source>
</evidence>
<protein>
    <recommendedName>
        <fullName evidence="3">Cell division cycle protein 123</fullName>
    </recommendedName>
</protein>
<dbReference type="EMBL" id="KI968715">
    <property type="protein sequence ID" value="EUN29111.1"/>
    <property type="molecule type" value="Genomic_DNA"/>
</dbReference>
<gene>
    <name evidence="1" type="ORF">COCVIDRAFT_93778</name>
</gene>
<feature type="non-terminal residue" evidence="1">
    <location>
        <position position="1"/>
    </location>
</feature>
<dbReference type="AlphaFoldDB" id="W7EM58"/>
<sequence length="316" mass="35262">TMRIVKIPYSLVAADVAAENAAAKGINDSSDSSSSTRRFGAAHHCVSDILPVVPENPPFFAHCDPPWTSYSYTLWHRLIAKSQGLQGGEYHEVVIPGFLYEDMMRCYSAWITTGRIRKGVLEEMLETLKSTKAGQELVSLLDGERKWFIRLDHMSPKDSPMEGGLPSLTVQDVMTKLCTSMRAYTCLQREKVDAVKEDREMKIKLVLNRWDGGMDPGREFRVFVSPPAAAQARTTNHPMAAPRPDDFRISAISQYRWTLVFDVALKPDGTVQLVEINPFGALSPCGACLFNWIRDGKALYGMKEAQFAVTLDEALP</sequence>
<organism evidence="1 2">
    <name type="scientific">Bipolaris victoriae (strain FI3)</name>
    <name type="common">Victoria blight of oats agent</name>
    <name type="synonym">Cochliobolus victoriae</name>
    <dbReference type="NCBI Taxonomy" id="930091"/>
    <lineage>
        <taxon>Eukaryota</taxon>
        <taxon>Fungi</taxon>
        <taxon>Dikarya</taxon>
        <taxon>Ascomycota</taxon>
        <taxon>Pezizomycotina</taxon>
        <taxon>Dothideomycetes</taxon>
        <taxon>Pleosporomycetidae</taxon>
        <taxon>Pleosporales</taxon>
        <taxon>Pleosporineae</taxon>
        <taxon>Pleosporaceae</taxon>
        <taxon>Bipolaris</taxon>
    </lineage>
</organism>
<proteinExistence type="predicted"/>
<dbReference type="Proteomes" id="UP000054337">
    <property type="component" value="Unassembled WGS sequence"/>
</dbReference>